<comment type="caution">
    <text evidence="2">The sequence shown here is derived from an EMBL/GenBank/DDBJ whole genome shotgun (WGS) entry which is preliminary data.</text>
</comment>
<dbReference type="InterPro" id="IPR047951">
    <property type="entry name" value="Transpos_ISL3"/>
</dbReference>
<dbReference type="RefSeq" id="WP_307625161.1">
    <property type="nucleotide sequence ID" value="NZ_JAUSZS010000002.1"/>
</dbReference>
<dbReference type="PANTHER" id="PTHR33498">
    <property type="entry name" value="TRANSPOSASE FOR INSERTION SEQUENCE ELEMENT IS1557"/>
    <property type="match status" value="1"/>
</dbReference>
<sequence length="353" mass="38833">MLEDREADTAAAWLSGHPGVEIICRDRAGAYASAAQAAAPDAVQVADRFHVWKNLCEAVEKGVAAHRSCLAASAGDPEPAPDAATDVVLPEGTRAAAVRKRYADVHALWDKGVGVGRISDRLGLDRKTVHRYAHAATVEEMLTIPRLGRRALSRYAAYLNQRWNEGCTDSGRLYRELQQLGYLGSPRSVRRWLEPLRALDGPLARIPETPTVRQVTTWLTRHPDSLTSDEALKLKRVLDQCPELTDTARHVRDFAKIMTRLEGERFPAWIAAADDASIPPLHSFARNLRNDLPAVIQGLSTPWNSGIVEGRVTDIKAIKRQMAGRAGFRLLRKRVLLVAASRRPQSVTAATAS</sequence>
<feature type="domain" description="Transposase IS204/IS1001/IS1096/IS1165 DDE" evidence="1">
    <location>
        <begin position="2"/>
        <end position="61"/>
    </location>
</feature>
<name>A0ABU0RGG2_9ACTN</name>
<evidence type="ECO:0000259" key="1">
    <source>
        <dbReference type="Pfam" id="PF01610"/>
    </source>
</evidence>
<evidence type="ECO:0000313" key="3">
    <source>
        <dbReference type="Proteomes" id="UP001223072"/>
    </source>
</evidence>
<protein>
    <submittedName>
        <fullName evidence="2">Transposase</fullName>
    </submittedName>
</protein>
<proteinExistence type="predicted"/>
<gene>
    <name evidence="2" type="ORF">QFZ49_000947</name>
</gene>
<dbReference type="NCBIfam" id="NF033550">
    <property type="entry name" value="transpos_ISL3"/>
    <property type="match status" value="1"/>
</dbReference>
<evidence type="ECO:0000313" key="2">
    <source>
        <dbReference type="EMBL" id="MDQ0931040.1"/>
    </source>
</evidence>
<dbReference type="EMBL" id="JAUSZS010000002">
    <property type="protein sequence ID" value="MDQ0931040.1"/>
    <property type="molecule type" value="Genomic_DNA"/>
</dbReference>
<dbReference type="Proteomes" id="UP001223072">
    <property type="component" value="Unassembled WGS sequence"/>
</dbReference>
<reference evidence="2 3" key="1">
    <citation type="submission" date="2023-07" db="EMBL/GenBank/DDBJ databases">
        <title>Comparative genomics of wheat-associated soil bacteria to identify genetic determinants of phenazine resistance.</title>
        <authorList>
            <person name="Mouncey N."/>
        </authorList>
    </citation>
    <scope>NUCLEOTIDE SEQUENCE [LARGE SCALE GENOMIC DNA]</scope>
    <source>
        <strain evidence="2 3">W2I16</strain>
    </source>
</reference>
<accession>A0ABU0RGG2</accession>
<organism evidence="2 3">
    <name type="scientific">Streptomyces turgidiscabies</name>
    <dbReference type="NCBI Taxonomy" id="85558"/>
    <lineage>
        <taxon>Bacteria</taxon>
        <taxon>Bacillati</taxon>
        <taxon>Actinomycetota</taxon>
        <taxon>Actinomycetes</taxon>
        <taxon>Kitasatosporales</taxon>
        <taxon>Streptomycetaceae</taxon>
        <taxon>Streptomyces</taxon>
    </lineage>
</organism>
<dbReference type="InterPro" id="IPR002560">
    <property type="entry name" value="Transposase_DDE"/>
</dbReference>
<keyword evidence="3" id="KW-1185">Reference proteome</keyword>
<feature type="domain" description="Transposase IS204/IS1001/IS1096/IS1165 DDE" evidence="1">
    <location>
        <begin position="212"/>
        <end position="334"/>
    </location>
</feature>
<dbReference type="Pfam" id="PF01610">
    <property type="entry name" value="DDE_Tnp_ISL3"/>
    <property type="match status" value="2"/>
</dbReference>
<dbReference type="PANTHER" id="PTHR33498:SF1">
    <property type="entry name" value="TRANSPOSASE FOR INSERTION SEQUENCE ELEMENT IS1557"/>
    <property type="match status" value="1"/>
</dbReference>